<dbReference type="PANTHER" id="PTHR39399">
    <property type="entry name" value="PROTEIN ZPS1"/>
    <property type="match status" value="1"/>
</dbReference>
<dbReference type="VEuPathDB" id="FungiDB:AB675_3268"/>
<evidence type="ECO:0000256" key="3">
    <source>
        <dbReference type="ARBA" id="ARBA00060890"/>
    </source>
</evidence>
<dbReference type="GO" id="GO:0009277">
    <property type="term" value="C:fungal-type cell wall"/>
    <property type="evidence" value="ECO:0007669"/>
    <property type="project" value="TreeGrafter"/>
</dbReference>
<dbReference type="GO" id="GO:0005576">
    <property type="term" value="C:extracellular region"/>
    <property type="evidence" value="ECO:0007669"/>
    <property type="project" value="TreeGrafter"/>
</dbReference>
<dbReference type="EMBL" id="LFJN01000014">
    <property type="protein sequence ID" value="KPI39708.1"/>
    <property type="molecule type" value="Genomic_DNA"/>
</dbReference>
<sequence>MASFISKTLVLAATAALAAPAAYLDTRQAYEAGDEQAPWNAGAVTEYTIHESCNATQASQIADGLREAVELAEHAKAHILRWGNESEIYRKYFGNDPPYTAIGSFDIIGNGDKAGVIFRCDNPDGNCEQEGWAGHWRGSNATQETVICDLSYINRRWLSSMCGLGYNVANSPTNTFWASDLLHRLYHIPSIGNGYIEHFLETYQEILDNAGQPGSNATHDSDVLQYFALEAYAYDVAVPGEGCSGEVEEASTTAEAVAASTTVSASSTLPQTVTGTMSDSDTHEGGELHCDD</sequence>
<dbReference type="Proteomes" id="UP000038010">
    <property type="component" value="Unassembled WGS sequence"/>
</dbReference>
<dbReference type="PANTHER" id="PTHR39399:SF1">
    <property type="entry name" value="PROTEIN ZPS1"/>
    <property type="match status" value="1"/>
</dbReference>
<keyword evidence="2" id="KW-0325">Glycoprotein</keyword>
<dbReference type="GO" id="GO:0009986">
    <property type="term" value="C:cell surface"/>
    <property type="evidence" value="ECO:0007669"/>
    <property type="project" value="TreeGrafter"/>
</dbReference>
<gene>
    <name evidence="7" type="ORF">AB675_3268</name>
</gene>
<feature type="chain" id="PRO_5005856740" evidence="5">
    <location>
        <begin position="19"/>
        <end position="292"/>
    </location>
</feature>
<organism evidence="7 8">
    <name type="scientific">Cyphellophora attinorum</name>
    <dbReference type="NCBI Taxonomy" id="1664694"/>
    <lineage>
        <taxon>Eukaryota</taxon>
        <taxon>Fungi</taxon>
        <taxon>Dikarya</taxon>
        <taxon>Ascomycota</taxon>
        <taxon>Pezizomycotina</taxon>
        <taxon>Eurotiomycetes</taxon>
        <taxon>Chaetothyriomycetidae</taxon>
        <taxon>Chaetothyriales</taxon>
        <taxon>Cyphellophoraceae</taxon>
        <taxon>Cyphellophora</taxon>
    </lineage>
</organism>
<evidence type="ECO:0000259" key="6">
    <source>
        <dbReference type="Pfam" id="PF13933"/>
    </source>
</evidence>
<dbReference type="InterPro" id="IPR029482">
    <property type="entry name" value="HRXXH"/>
</dbReference>
<dbReference type="CDD" id="cd11307">
    <property type="entry name" value="M35_Asp_f2_like"/>
    <property type="match status" value="1"/>
</dbReference>
<dbReference type="OrthoDB" id="4689212at2759"/>
<accession>A0A0N0NLY1</accession>
<name>A0A0N0NLY1_9EURO</name>
<dbReference type="InterPro" id="IPR039124">
    <property type="entry name" value="PRA1-like"/>
</dbReference>
<feature type="region of interest" description="Disordered" evidence="4">
    <location>
        <begin position="270"/>
        <end position="292"/>
    </location>
</feature>
<keyword evidence="8" id="KW-1185">Reference proteome</keyword>
<evidence type="ECO:0000313" key="8">
    <source>
        <dbReference type="Proteomes" id="UP000038010"/>
    </source>
</evidence>
<dbReference type="GO" id="GO:0008237">
    <property type="term" value="F:metallopeptidase activity"/>
    <property type="evidence" value="ECO:0007669"/>
    <property type="project" value="InterPro"/>
</dbReference>
<dbReference type="SUPFAM" id="SSF55486">
    <property type="entry name" value="Metalloproteases ('zincins'), catalytic domain"/>
    <property type="match status" value="1"/>
</dbReference>
<evidence type="ECO:0000256" key="1">
    <source>
        <dbReference type="ARBA" id="ARBA00022729"/>
    </source>
</evidence>
<feature type="compositionally biased region" description="Basic and acidic residues" evidence="4">
    <location>
        <begin position="280"/>
        <end position="292"/>
    </location>
</feature>
<evidence type="ECO:0000256" key="4">
    <source>
        <dbReference type="SAM" id="MobiDB-lite"/>
    </source>
</evidence>
<dbReference type="GO" id="GO:0005178">
    <property type="term" value="F:integrin binding"/>
    <property type="evidence" value="ECO:0007669"/>
    <property type="project" value="TreeGrafter"/>
</dbReference>
<comment type="similarity">
    <text evidence="3">Belongs to the ZPS1 family.</text>
</comment>
<comment type="caution">
    <text evidence="7">The sequence shown here is derived from an EMBL/GenBank/DDBJ whole genome shotgun (WGS) entry which is preliminary data.</text>
</comment>
<dbReference type="GeneID" id="28735182"/>
<evidence type="ECO:0000313" key="7">
    <source>
        <dbReference type="EMBL" id="KPI39708.1"/>
    </source>
</evidence>
<feature type="domain" description="Putative peptidase" evidence="6">
    <location>
        <begin position="11"/>
        <end position="246"/>
    </location>
</feature>
<keyword evidence="1 5" id="KW-0732">Signal</keyword>
<feature type="compositionally biased region" description="Polar residues" evidence="4">
    <location>
        <begin position="270"/>
        <end position="279"/>
    </location>
</feature>
<dbReference type="AlphaFoldDB" id="A0A0N0NLY1"/>
<protein>
    <submittedName>
        <fullName evidence="7">Major allergen Asp f 2</fullName>
    </submittedName>
</protein>
<dbReference type="Gene3D" id="3.40.390.10">
    <property type="entry name" value="Collagenase (Catalytic Domain)"/>
    <property type="match status" value="1"/>
</dbReference>
<dbReference type="FunFam" id="3.40.390.10:FF:000043">
    <property type="entry name" value="Major allergen Asp F2"/>
    <property type="match status" value="1"/>
</dbReference>
<dbReference type="RefSeq" id="XP_017999671.1">
    <property type="nucleotide sequence ID" value="XM_018143302.1"/>
</dbReference>
<proteinExistence type="inferred from homology"/>
<reference evidence="7 8" key="1">
    <citation type="submission" date="2015-06" db="EMBL/GenBank/DDBJ databases">
        <title>Draft genome of the ant-associated black yeast Phialophora attae CBS 131958.</title>
        <authorList>
            <person name="Moreno L.F."/>
            <person name="Stielow B.J."/>
            <person name="de Hoog S."/>
            <person name="Vicente V.A."/>
            <person name="Weiss V.A."/>
            <person name="de Vries M."/>
            <person name="Cruz L.M."/>
            <person name="Souza E.M."/>
        </authorList>
    </citation>
    <scope>NUCLEOTIDE SEQUENCE [LARGE SCALE GENOMIC DNA]</scope>
    <source>
        <strain evidence="7 8">CBS 131958</strain>
    </source>
</reference>
<dbReference type="InterPro" id="IPR024079">
    <property type="entry name" value="MetalloPept_cat_dom_sf"/>
</dbReference>
<evidence type="ECO:0000256" key="2">
    <source>
        <dbReference type="ARBA" id="ARBA00023180"/>
    </source>
</evidence>
<evidence type="ECO:0000256" key="5">
    <source>
        <dbReference type="SAM" id="SignalP"/>
    </source>
</evidence>
<dbReference type="GO" id="GO:0008270">
    <property type="term" value="F:zinc ion binding"/>
    <property type="evidence" value="ECO:0007669"/>
    <property type="project" value="TreeGrafter"/>
</dbReference>
<dbReference type="Pfam" id="PF13933">
    <property type="entry name" value="HRXXH"/>
    <property type="match status" value="1"/>
</dbReference>
<dbReference type="STRING" id="1664694.A0A0N0NLY1"/>
<feature type="signal peptide" evidence="5">
    <location>
        <begin position="1"/>
        <end position="18"/>
    </location>
</feature>